<feature type="domain" description="Ig-like" evidence="6">
    <location>
        <begin position="109"/>
        <end position="205"/>
    </location>
</feature>
<feature type="domain" description="Ig-like" evidence="6">
    <location>
        <begin position="306"/>
        <end position="402"/>
    </location>
</feature>
<feature type="domain" description="Ig-like" evidence="6">
    <location>
        <begin position="15"/>
        <end position="104"/>
    </location>
</feature>
<comment type="caution">
    <text evidence="7">The sequence shown here is derived from an EMBL/GenBank/DDBJ whole genome shotgun (WGS) entry which is preliminary data.</text>
</comment>
<dbReference type="Pfam" id="PF08205">
    <property type="entry name" value="C2-set_2"/>
    <property type="match status" value="2"/>
</dbReference>
<dbReference type="InterPro" id="IPR002126">
    <property type="entry name" value="Cadherin-like_dom"/>
</dbReference>
<keyword evidence="4" id="KW-0106">Calcium</keyword>
<feature type="domain" description="Ig-like" evidence="6">
    <location>
        <begin position="500"/>
        <end position="594"/>
    </location>
</feature>
<keyword evidence="3" id="KW-1015">Disulfide bond</keyword>
<dbReference type="PROSITE" id="PS50268">
    <property type="entry name" value="CADHERIN_2"/>
    <property type="match status" value="1"/>
</dbReference>
<accession>A0ABQ9FGL2</accession>
<sequence>MKSDFVFISDPPSEPIITGYSSDQEVRAGDNLRLICISRGGNPLAQVIWFKNDVTEDISYESGRNRSENELSFQLKKSDNGAVFRCEASNPVTPQPLVEQVKLTVNFPPEKVTITGNKLAKAGESIDLTCESSNSNPAAVITWISRGRQIAGTTNEVSESADGGFITKSSISVTLSGQENNVLYECHAINDQVGTVPITDTVTLSVLYPPGPPMIIGYNENDIIKAGDLLHLKCQSVGGNPPATLKWYKGDEELDSEVTVGNTVSASLAVITKRNDNNAIYTCKASNEATPVPLEALVKLTIYFKPKSVTVTAFPQIGKAGEQLTLTCITASSNPAASVTWVTRNKQIRSNNTGISPSDNGGMTTTNVLKFTPTYMDNGALYRCQAKNLLLQESTNDGITLDILYKPVFNISTSRIIEMKEGEKKDIDFAASANPSEVIYSLYKGEMEVDTFTIDKGVMKVSSIERQNSGSYVIQATNSEGSTNYNFSINVLCKYTLYIPVADPAEIDIITSPVAEDEKGTAVFECVASANPRTNNMIVWTRPNFDMSKTKQTYEDGKSILTVHELKREDSGTFTCTADNGIGDPAVKEAQLVVKCYDVSGGKYSTTDDKLDGTYQNILTVTDVTKAEYGSYMCTASNEKGTDTFTIKLDGTSKFSSPV</sequence>
<dbReference type="InterPro" id="IPR007110">
    <property type="entry name" value="Ig-like_dom"/>
</dbReference>
<keyword evidence="8" id="KW-1185">Reference proteome</keyword>
<feature type="domain" description="Ig-like" evidence="6">
    <location>
        <begin position="213"/>
        <end position="299"/>
    </location>
</feature>
<evidence type="ECO:0000256" key="3">
    <source>
        <dbReference type="ARBA" id="ARBA00023157"/>
    </source>
</evidence>
<evidence type="ECO:0008006" key="9">
    <source>
        <dbReference type="Google" id="ProtNLM"/>
    </source>
</evidence>
<dbReference type="Gene3D" id="2.60.40.10">
    <property type="entry name" value="Immunoglobulins"/>
    <property type="match status" value="7"/>
</dbReference>
<dbReference type="InterPro" id="IPR013162">
    <property type="entry name" value="CD80_C2-set"/>
</dbReference>
<dbReference type="PANTHER" id="PTHR45889:SF8">
    <property type="entry name" value="IG-LIKE DOMAIN-CONTAINING PROTEIN"/>
    <property type="match status" value="1"/>
</dbReference>
<name>A0ABQ9FGL2_TEGGR</name>
<evidence type="ECO:0000259" key="6">
    <source>
        <dbReference type="PROSITE" id="PS50835"/>
    </source>
</evidence>
<proteinExistence type="predicted"/>
<dbReference type="InterPro" id="IPR003599">
    <property type="entry name" value="Ig_sub"/>
</dbReference>
<dbReference type="EMBL" id="JARBDR010000328">
    <property type="protein sequence ID" value="KAJ8316449.1"/>
    <property type="molecule type" value="Genomic_DNA"/>
</dbReference>
<dbReference type="CDD" id="cd00096">
    <property type="entry name" value="Ig"/>
    <property type="match status" value="1"/>
</dbReference>
<feature type="domain" description="Cadherin" evidence="5">
    <location>
        <begin position="426"/>
        <end position="515"/>
    </location>
</feature>
<evidence type="ECO:0000256" key="4">
    <source>
        <dbReference type="PROSITE-ProRule" id="PRU00043"/>
    </source>
</evidence>
<organism evidence="7 8">
    <name type="scientific">Tegillarca granosa</name>
    <name type="common">Malaysian cockle</name>
    <name type="synonym">Anadara granosa</name>
    <dbReference type="NCBI Taxonomy" id="220873"/>
    <lineage>
        <taxon>Eukaryota</taxon>
        <taxon>Metazoa</taxon>
        <taxon>Spiralia</taxon>
        <taxon>Lophotrochozoa</taxon>
        <taxon>Mollusca</taxon>
        <taxon>Bivalvia</taxon>
        <taxon>Autobranchia</taxon>
        <taxon>Pteriomorphia</taxon>
        <taxon>Arcoida</taxon>
        <taxon>Arcoidea</taxon>
        <taxon>Arcidae</taxon>
        <taxon>Tegillarca</taxon>
    </lineage>
</organism>
<dbReference type="PROSITE" id="PS50835">
    <property type="entry name" value="IG_LIKE"/>
    <property type="match status" value="5"/>
</dbReference>
<evidence type="ECO:0000259" key="5">
    <source>
        <dbReference type="PROSITE" id="PS50268"/>
    </source>
</evidence>
<dbReference type="InterPro" id="IPR036179">
    <property type="entry name" value="Ig-like_dom_sf"/>
</dbReference>
<dbReference type="InterPro" id="IPR013783">
    <property type="entry name" value="Ig-like_fold"/>
</dbReference>
<evidence type="ECO:0000256" key="1">
    <source>
        <dbReference type="ARBA" id="ARBA00004167"/>
    </source>
</evidence>
<dbReference type="Pfam" id="PF13927">
    <property type="entry name" value="Ig_3"/>
    <property type="match status" value="3"/>
</dbReference>
<reference evidence="7 8" key="1">
    <citation type="submission" date="2022-12" db="EMBL/GenBank/DDBJ databases">
        <title>Chromosome-level genome of Tegillarca granosa.</title>
        <authorList>
            <person name="Kim J."/>
        </authorList>
    </citation>
    <scope>NUCLEOTIDE SEQUENCE [LARGE SCALE GENOMIC DNA]</scope>
    <source>
        <strain evidence="7">Teg-2019</strain>
        <tissue evidence="7">Adductor muscle</tissue>
    </source>
</reference>
<dbReference type="SMART" id="SM00408">
    <property type="entry name" value="IGc2"/>
    <property type="match status" value="6"/>
</dbReference>
<gene>
    <name evidence="7" type="ORF">KUTeg_006463</name>
</gene>
<evidence type="ECO:0000256" key="2">
    <source>
        <dbReference type="ARBA" id="ARBA00023136"/>
    </source>
</evidence>
<dbReference type="Proteomes" id="UP001217089">
    <property type="component" value="Unassembled WGS sequence"/>
</dbReference>
<comment type="subcellular location">
    <subcellularLocation>
        <location evidence="1">Membrane</location>
        <topology evidence="1">Single-pass membrane protein</topology>
    </subcellularLocation>
</comment>
<evidence type="ECO:0000313" key="8">
    <source>
        <dbReference type="Proteomes" id="UP001217089"/>
    </source>
</evidence>
<dbReference type="SUPFAM" id="SSF48726">
    <property type="entry name" value="Immunoglobulin"/>
    <property type="match status" value="7"/>
</dbReference>
<dbReference type="PANTHER" id="PTHR45889">
    <property type="entry name" value="IG-LIKE DOMAIN-CONTAINING PROTEIN"/>
    <property type="match status" value="1"/>
</dbReference>
<keyword evidence="2" id="KW-0472">Membrane</keyword>
<dbReference type="SMART" id="SM00409">
    <property type="entry name" value="IG"/>
    <property type="match status" value="6"/>
</dbReference>
<evidence type="ECO:0000313" key="7">
    <source>
        <dbReference type="EMBL" id="KAJ8316449.1"/>
    </source>
</evidence>
<protein>
    <recommendedName>
        <fullName evidence="9">Nephrin</fullName>
    </recommendedName>
</protein>
<dbReference type="InterPro" id="IPR003598">
    <property type="entry name" value="Ig_sub2"/>
</dbReference>